<dbReference type="PIRSF" id="PIRSF004846">
    <property type="entry name" value="ModA"/>
    <property type="match status" value="1"/>
</dbReference>
<evidence type="ECO:0000256" key="6">
    <source>
        <dbReference type="SAM" id="SignalP"/>
    </source>
</evidence>
<dbReference type="GO" id="GO:0015689">
    <property type="term" value="P:molybdate ion transport"/>
    <property type="evidence" value="ECO:0007669"/>
    <property type="project" value="InterPro"/>
</dbReference>
<keyword evidence="8" id="KW-1185">Reference proteome</keyword>
<keyword evidence="3 5" id="KW-0479">Metal-binding</keyword>
<dbReference type="SUPFAM" id="SSF53850">
    <property type="entry name" value="Periplasmic binding protein-like II"/>
    <property type="match status" value="1"/>
</dbReference>
<evidence type="ECO:0000256" key="3">
    <source>
        <dbReference type="ARBA" id="ARBA00022723"/>
    </source>
</evidence>
<feature type="signal peptide" evidence="6">
    <location>
        <begin position="1"/>
        <end position="22"/>
    </location>
</feature>
<dbReference type="GO" id="GO:1901359">
    <property type="term" value="F:tungstate binding"/>
    <property type="evidence" value="ECO:0007669"/>
    <property type="project" value="UniProtKB-ARBA"/>
</dbReference>
<evidence type="ECO:0000256" key="1">
    <source>
        <dbReference type="ARBA" id="ARBA00009175"/>
    </source>
</evidence>
<dbReference type="NCBIfam" id="TIGR01256">
    <property type="entry name" value="modA"/>
    <property type="match status" value="1"/>
</dbReference>
<feature type="binding site" evidence="5">
    <location>
        <position position="192"/>
    </location>
    <ligand>
        <name>molybdate</name>
        <dbReference type="ChEBI" id="CHEBI:36264"/>
    </ligand>
</feature>
<feature type="binding site" evidence="5">
    <location>
        <position position="42"/>
    </location>
    <ligand>
        <name>molybdate</name>
        <dbReference type="ChEBI" id="CHEBI:36264"/>
    </ligand>
</feature>
<evidence type="ECO:0000313" key="7">
    <source>
        <dbReference type="EMBL" id="SHH24766.1"/>
    </source>
</evidence>
<keyword evidence="2 5" id="KW-0500">Molybdenum</keyword>
<dbReference type="GO" id="GO:0046872">
    <property type="term" value="F:metal ion binding"/>
    <property type="evidence" value="ECO:0007669"/>
    <property type="project" value="UniProtKB-KW"/>
</dbReference>
<dbReference type="PANTHER" id="PTHR30632">
    <property type="entry name" value="MOLYBDATE-BINDING PERIPLASMIC PROTEIN"/>
    <property type="match status" value="1"/>
</dbReference>
<protein>
    <submittedName>
        <fullName evidence="7">Molybdate transport system substrate-binding protein</fullName>
    </submittedName>
</protein>
<feature type="chain" id="PRO_5039683009" evidence="6">
    <location>
        <begin position="23"/>
        <end position="268"/>
    </location>
</feature>
<evidence type="ECO:0000256" key="5">
    <source>
        <dbReference type="PIRSR" id="PIRSR004846-1"/>
    </source>
</evidence>
<feature type="binding site" evidence="5">
    <location>
        <position position="70"/>
    </location>
    <ligand>
        <name>molybdate</name>
        <dbReference type="ChEBI" id="CHEBI:36264"/>
    </ligand>
</feature>
<name>A0A1M5RF99_9BACI</name>
<organism evidence="7 8">
    <name type="scientific">Virgibacillus chiguensis</name>
    <dbReference type="NCBI Taxonomy" id="411959"/>
    <lineage>
        <taxon>Bacteria</taxon>
        <taxon>Bacillati</taxon>
        <taxon>Bacillota</taxon>
        <taxon>Bacilli</taxon>
        <taxon>Bacillales</taxon>
        <taxon>Bacillaceae</taxon>
        <taxon>Virgibacillus</taxon>
    </lineage>
</organism>
<comment type="similarity">
    <text evidence="1">Belongs to the bacterial solute-binding protein ModA family.</text>
</comment>
<evidence type="ECO:0000256" key="2">
    <source>
        <dbReference type="ARBA" id="ARBA00022505"/>
    </source>
</evidence>
<sequence>MKKQTILILVAVLIIITACGNASNSNSNAKGSIELTISAASSMMDVLTEIKENFEKENPNMEVTFNFGGTGALRKQVEQGAPIDVFFSASKKDYDLLLEGGYIEQGEELLHNQLVAIQPQGGPVSTLQNVVNTNQKFALGTPESVPAGFYAQEALQKMGFWDELQGRMVFAKDVSHVLQLVKDKAVSAGIVYSSDLHRVNEVDIIEKIDGALHTPISYYVAVIENGNERSQEKQAAAEQFYNYAQNETSKALFEVYGFVIRDKLVEDT</sequence>
<gene>
    <name evidence="7" type="ORF">SAMN05421807_105131</name>
</gene>
<dbReference type="PROSITE" id="PS51257">
    <property type="entry name" value="PROKAR_LIPOPROTEIN"/>
    <property type="match status" value="1"/>
</dbReference>
<dbReference type="Proteomes" id="UP000184079">
    <property type="component" value="Unassembled WGS sequence"/>
</dbReference>
<dbReference type="RefSeq" id="WP_073006958.1">
    <property type="nucleotide sequence ID" value="NZ_FQXD01000005.1"/>
</dbReference>
<feature type="binding site" evidence="5">
    <location>
        <position position="147"/>
    </location>
    <ligand>
        <name>molybdate</name>
        <dbReference type="ChEBI" id="CHEBI:36264"/>
    </ligand>
</feature>
<dbReference type="GO" id="GO:0030973">
    <property type="term" value="F:molybdate ion binding"/>
    <property type="evidence" value="ECO:0007669"/>
    <property type="project" value="TreeGrafter"/>
</dbReference>
<dbReference type="AlphaFoldDB" id="A0A1M5RF99"/>
<dbReference type="PANTHER" id="PTHR30632:SF0">
    <property type="entry name" value="SULFATE-BINDING PROTEIN"/>
    <property type="match status" value="1"/>
</dbReference>
<dbReference type="OrthoDB" id="9785015at2"/>
<keyword evidence="4 6" id="KW-0732">Signal</keyword>
<evidence type="ECO:0000313" key="8">
    <source>
        <dbReference type="Proteomes" id="UP000184079"/>
    </source>
</evidence>
<dbReference type="Pfam" id="PF13531">
    <property type="entry name" value="SBP_bac_11"/>
    <property type="match status" value="1"/>
</dbReference>
<evidence type="ECO:0000256" key="4">
    <source>
        <dbReference type="ARBA" id="ARBA00022729"/>
    </source>
</evidence>
<proteinExistence type="inferred from homology"/>
<dbReference type="Gene3D" id="3.40.190.10">
    <property type="entry name" value="Periplasmic binding protein-like II"/>
    <property type="match status" value="2"/>
</dbReference>
<dbReference type="EMBL" id="FQXD01000005">
    <property type="protein sequence ID" value="SHH24766.1"/>
    <property type="molecule type" value="Genomic_DNA"/>
</dbReference>
<dbReference type="InterPro" id="IPR050682">
    <property type="entry name" value="ModA/WtpA"/>
</dbReference>
<reference evidence="8" key="1">
    <citation type="submission" date="2016-11" db="EMBL/GenBank/DDBJ databases">
        <authorList>
            <person name="Varghese N."/>
            <person name="Submissions S."/>
        </authorList>
    </citation>
    <scope>NUCLEOTIDE SEQUENCE [LARGE SCALE GENOMIC DNA]</scope>
    <source>
        <strain evidence="8">CGMCC 1.6496</strain>
    </source>
</reference>
<feature type="binding site" evidence="5">
    <location>
        <position position="174"/>
    </location>
    <ligand>
        <name>molybdate</name>
        <dbReference type="ChEBI" id="CHEBI:36264"/>
    </ligand>
</feature>
<dbReference type="FunFam" id="3.40.190.10:FF:000035">
    <property type="entry name" value="Molybdate ABC transporter substrate-binding protein"/>
    <property type="match status" value="1"/>
</dbReference>
<dbReference type="InterPro" id="IPR005950">
    <property type="entry name" value="ModA"/>
</dbReference>
<accession>A0A1M5RF99</accession>